<evidence type="ECO:0000313" key="1">
    <source>
        <dbReference type="EMBL" id="ABG15428.1"/>
    </source>
</evidence>
<sequence length="58" mass="6437">MPSLLASTLQISPLYECINVLTDAVTINNQETDIQQLVACKHYRVALMRTHAAPKSPQ</sequence>
<name>A0A0H2YCS2_YERPA</name>
<proteinExistence type="predicted"/>
<evidence type="ECO:0000313" key="2">
    <source>
        <dbReference type="Proteomes" id="UP000001971"/>
    </source>
</evidence>
<gene>
    <name evidence="1" type="ordered locus">YPA_3466</name>
</gene>
<accession>A0A0H2YCS2</accession>
<reference evidence="1 2" key="1">
    <citation type="journal article" date="2006" name="J. Bacteriol.">
        <title>Complete genome sequence of Yersinia pestis strains Antiqua and Nepal516: evidence of gene reduction in an emerging pathogen.</title>
        <authorList>
            <person name="Chain P.S."/>
            <person name="Hu P."/>
            <person name="Malfatti S.A."/>
            <person name="Radnedge L."/>
            <person name="Larimer F."/>
            <person name="Vergez L.M."/>
            <person name="Worsham P."/>
            <person name="Chu M.C."/>
            <person name="Andersen G.L."/>
        </authorList>
    </citation>
    <scope>NUCLEOTIDE SEQUENCE [LARGE SCALE GENOMIC DNA]</scope>
    <source>
        <strain evidence="1 2">Antiqua</strain>
    </source>
</reference>
<protein>
    <submittedName>
        <fullName evidence="1">Uncharacterized protein</fullName>
    </submittedName>
</protein>
<organism evidence="1 2">
    <name type="scientific">Yersinia pestis bv. Antiqua (strain Antiqua)</name>
    <dbReference type="NCBI Taxonomy" id="360102"/>
    <lineage>
        <taxon>Bacteria</taxon>
        <taxon>Pseudomonadati</taxon>
        <taxon>Pseudomonadota</taxon>
        <taxon>Gammaproteobacteria</taxon>
        <taxon>Enterobacterales</taxon>
        <taxon>Yersiniaceae</taxon>
        <taxon>Yersinia</taxon>
    </lineage>
</organism>
<dbReference type="EMBL" id="CP000308">
    <property type="protein sequence ID" value="ABG15428.1"/>
    <property type="molecule type" value="Genomic_DNA"/>
</dbReference>
<dbReference type="KEGG" id="ypa:YPA_3466"/>
<dbReference type="Proteomes" id="UP000001971">
    <property type="component" value="Chromosome"/>
</dbReference>
<dbReference type="AlphaFoldDB" id="A0A0H2YCS2"/>